<sequence>MIKNIVIINDYANINGGASQVAINSAYLFAKSGYKVTFIYGCGYPDKLLEHENIEKINLGLYDLLTEPNKYKAMINGLFNYRVKSRVFNILSKFSCCDSIIHIHSWTKTLSSSVFSAAKKSKIDVFLTLHDYFSICPNGALFDFKKKKICKFTPLSISCFKCDCDSRSYIYKVWRYIRQIILKYQFNGDYITYIPVSKFSFSILNRYLVNCDVNNIVYNPIRSVPSSKVAVSTSKNMLYVGRLEVEKGVDFLISNFDDDFFVLNIVGSGSIKNIFDTKKNIKYLGWLNQNEVINEFRKARFLVFPSVIYETLGLTVLEAFSLGVPVLISNVCAGTEFVKDGYNGLIYNVNDSKDFLLKLELLKNDKFIEELSVNAFNTYWNNPFTESKYIKNIISIYHRKLNEGISSHSSL</sequence>
<dbReference type="InterPro" id="IPR001296">
    <property type="entry name" value="Glyco_trans_1"/>
</dbReference>
<reference evidence="3" key="1">
    <citation type="submission" date="2017-06" db="EMBL/GenBank/DDBJ databases">
        <authorList>
            <person name="Rodrigo-Torres L."/>
            <person name="Arahal R.D."/>
            <person name="Lucena T."/>
        </authorList>
    </citation>
    <scope>NUCLEOTIDE SEQUENCE [LARGE SCALE GENOMIC DNA]</scope>
    <source>
        <strain evidence="3">CECT 9190</strain>
    </source>
</reference>
<accession>A0A1Y6MG68</accession>
<gene>
    <name evidence="2" type="ORF">PMAL9190_01986</name>
</gene>
<dbReference type="CDD" id="cd03801">
    <property type="entry name" value="GT4_PimA-like"/>
    <property type="match status" value="1"/>
</dbReference>
<protein>
    <submittedName>
        <fullName evidence="2">Glycogen synthase</fullName>
        <ecNumber evidence="2">2.4.1.11</ecNumber>
    </submittedName>
</protein>
<dbReference type="RefSeq" id="WP_087845044.1">
    <property type="nucleotide sequence ID" value="NZ_FYAK01000003.1"/>
</dbReference>
<dbReference type="AlphaFoldDB" id="A0A1Y6MG68"/>
<keyword evidence="2" id="KW-0808">Transferase</keyword>
<dbReference type="Proteomes" id="UP000195963">
    <property type="component" value="Unassembled WGS sequence"/>
</dbReference>
<dbReference type="EMBL" id="FYAK01000003">
    <property type="protein sequence ID" value="SMY35617.1"/>
    <property type="molecule type" value="Genomic_DNA"/>
</dbReference>
<evidence type="ECO:0000259" key="1">
    <source>
        <dbReference type="Pfam" id="PF00534"/>
    </source>
</evidence>
<dbReference type="PANTHER" id="PTHR45947">
    <property type="entry name" value="SULFOQUINOVOSYL TRANSFERASE SQD2"/>
    <property type="match status" value="1"/>
</dbReference>
<feature type="domain" description="Glycosyl transferase family 1" evidence="1">
    <location>
        <begin position="232"/>
        <end position="366"/>
    </location>
</feature>
<proteinExistence type="predicted"/>
<dbReference type="SUPFAM" id="SSF53756">
    <property type="entry name" value="UDP-Glycosyltransferase/glycogen phosphorylase"/>
    <property type="match status" value="1"/>
</dbReference>
<name>A0A1Y6MG68_9GAMM</name>
<organism evidence="2 3">
    <name type="scientific">Photobacterium malacitanum</name>
    <dbReference type="NCBI Taxonomy" id="2204294"/>
    <lineage>
        <taxon>Bacteria</taxon>
        <taxon>Pseudomonadati</taxon>
        <taxon>Pseudomonadota</taxon>
        <taxon>Gammaproteobacteria</taxon>
        <taxon>Vibrionales</taxon>
        <taxon>Vibrionaceae</taxon>
        <taxon>Photobacterium</taxon>
    </lineage>
</organism>
<dbReference type="GO" id="GO:0004373">
    <property type="term" value="F:alpha-1,4-glucan glucosyltransferase (UDP-glucose donor) activity"/>
    <property type="evidence" value="ECO:0007669"/>
    <property type="project" value="UniProtKB-EC"/>
</dbReference>
<dbReference type="InterPro" id="IPR050194">
    <property type="entry name" value="Glycosyltransferase_grp1"/>
</dbReference>
<dbReference type="EC" id="2.4.1.11" evidence="2"/>
<evidence type="ECO:0000313" key="2">
    <source>
        <dbReference type="EMBL" id="SMY35617.1"/>
    </source>
</evidence>
<dbReference type="PANTHER" id="PTHR45947:SF3">
    <property type="entry name" value="SULFOQUINOVOSYL TRANSFERASE SQD2"/>
    <property type="match status" value="1"/>
</dbReference>
<dbReference type="Gene3D" id="3.40.50.2000">
    <property type="entry name" value="Glycogen Phosphorylase B"/>
    <property type="match status" value="2"/>
</dbReference>
<keyword evidence="2" id="KW-0328">Glycosyltransferase</keyword>
<evidence type="ECO:0000313" key="3">
    <source>
        <dbReference type="Proteomes" id="UP000195963"/>
    </source>
</evidence>
<dbReference type="Pfam" id="PF00534">
    <property type="entry name" value="Glycos_transf_1"/>
    <property type="match status" value="1"/>
</dbReference>
<keyword evidence="3" id="KW-1185">Reference proteome</keyword>